<keyword evidence="2" id="KW-1185">Reference proteome</keyword>
<dbReference type="InParanoid" id="G4ZH81"/>
<name>G4ZH81_PHYSP</name>
<dbReference type="OMA" id="EIVLMQG"/>
<evidence type="ECO:0008006" key="3">
    <source>
        <dbReference type="Google" id="ProtNLM"/>
    </source>
</evidence>
<dbReference type="Gene3D" id="1.20.1280.50">
    <property type="match status" value="1"/>
</dbReference>
<dbReference type="STRING" id="1094619.G4ZH81"/>
<dbReference type="EMBL" id="JH159154">
    <property type="protein sequence ID" value="EGZ16753.1"/>
    <property type="molecule type" value="Genomic_DNA"/>
</dbReference>
<dbReference type="SUPFAM" id="SSF81383">
    <property type="entry name" value="F-box domain"/>
    <property type="match status" value="1"/>
</dbReference>
<evidence type="ECO:0000313" key="2">
    <source>
        <dbReference type="Proteomes" id="UP000002640"/>
    </source>
</evidence>
<protein>
    <recommendedName>
        <fullName evidence="3">F-box domain-containing protein</fullName>
    </recommendedName>
</protein>
<dbReference type="Proteomes" id="UP000002640">
    <property type="component" value="Unassembled WGS sequence"/>
</dbReference>
<proteinExistence type="predicted"/>
<dbReference type="GeneID" id="20648752"/>
<dbReference type="RefSeq" id="XP_009525811.1">
    <property type="nucleotide sequence ID" value="XM_009527516.1"/>
</dbReference>
<organism evidence="1 2">
    <name type="scientific">Phytophthora sojae (strain P6497)</name>
    <name type="common">Soybean stem and root rot agent</name>
    <name type="synonym">Phytophthora megasperma f. sp. glycines</name>
    <dbReference type="NCBI Taxonomy" id="1094619"/>
    <lineage>
        <taxon>Eukaryota</taxon>
        <taxon>Sar</taxon>
        <taxon>Stramenopiles</taxon>
        <taxon>Oomycota</taxon>
        <taxon>Peronosporomycetes</taxon>
        <taxon>Peronosporales</taxon>
        <taxon>Peronosporaceae</taxon>
        <taxon>Phytophthora</taxon>
    </lineage>
</organism>
<reference evidence="1 2" key="1">
    <citation type="journal article" date="2006" name="Science">
        <title>Phytophthora genome sequences uncover evolutionary origins and mechanisms of pathogenesis.</title>
        <authorList>
            <person name="Tyler B.M."/>
            <person name="Tripathy S."/>
            <person name="Zhang X."/>
            <person name="Dehal P."/>
            <person name="Jiang R.H."/>
            <person name="Aerts A."/>
            <person name="Arredondo F.D."/>
            <person name="Baxter L."/>
            <person name="Bensasson D."/>
            <person name="Beynon J.L."/>
            <person name="Chapman J."/>
            <person name="Damasceno C.M."/>
            <person name="Dorrance A.E."/>
            <person name="Dou D."/>
            <person name="Dickerman A.W."/>
            <person name="Dubchak I.L."/>
            <person name="Garbelotto M."/>
            <person name="Gijzen M."/>
            <person name="Gordon S.G."/>
            <person name="Govers F."/>
            <person name="Grunwald N.J."/>
            <person name="Huang W."/>
            <person name="Ivors K.L."/>
            <person name="Jones R.W."/>
            <person name="Kamoun S."/>
            <person name="Krampis K."/>
            <person name="Lamour K.H."/>
            <person name="Lee M.K."/>
            <person name="McDonald W.H."/>
            <person name="Medina M."/>
            <person name="Meijer H.J."/>
            <person name="Nordberg E.K."/>
            <person name="Maclean D.J."/>
            <person name="Ospina-Giraldo M.D."/>
            <person name="Morris P.F."/>
            <person name="Phuntumart V."/>
            <person name="Putnam N.H."/>
            <person name="Rash S."/>
            <person name="Rose J.K."/>
            <person name="Sakihama Y."/>
            <person name="Salamov A.A."/>
            <person name="Savidor A."/>
            <person name="Scheuring C.F."/>
            <person name="Smith B.M."/>
            <person name="Sobral B.W."/>
            <person name="Terry A."/>
            <person name="Torto-Alalibo T.A."/>
            <person name="Win J."/>
            <person name="Xu Z."/>
            <person name="Zhang H."/>
            <person name="Grigoriev I.V."/>
            <person name="Rokhsar D.S."/>
            <person name="Boore J.L."/>
        </authorList>
    </citation>
    <scope>NUCLEOTIDE SEQUENCE [LARGE SCALE GENOMIC DNA]</scope>
    <source>
        <strain evidence="1 2">P6497</strain>
    </source>
</reference>
<dbReference type="KEGG" id="psoj:PHYSODRAFT_346008"/>
<dbReference type="AlphaFoldDB" id="G4ZH81"/>
<dbReference type="InterPro" id="IPR036047">
    <property type="entry name" value="F-box-like_dom_sf"/>
</dbReference>
<gene>
    <name evidence="1" type="ORF">PHYSODRAFT_346008</name>
</gene>
<accession>G4ZH81</accession>
<sequence>MTKSLLLELPSELLEHRVCQFLDVASVTRLSLVNRRLQQDVSSCAELWELFVARHFGYVNKPSLILRRTRICSVKTDKAAIDWKAVFVAAWQDSRSLSAATLQERDVLQVYYGKSCPMLLQPRESQIRQEIVLMQGLRRIPASSKLIQLYANVIRQSHVIPRANTATTAKVLRRLAQ</sequence>
<evidence type="ECO:0000313" key="1">
    <source>
        <dbReference type="EMBL" id="EGZ16753.1"/>
    </source>
</evidence>